<dbReference type="InterPro" id="IPR001509">
    <property type="entry name" value="Epimerase_deHydtase"/>
</dbReference>
<reference evidence="4" key="1">
    <citation type="submission" date="2022-07" db="EMBL/GenBank/DDBJ databases">
        <title>Genome Sequence of Leucocoprinus birnbaumii.</title>
        <authorList>
            <person name="Buettner E."/>
        </authorList>
    </citation>
    <scope>NUCLEOTIDE SEQUENCE</scope>
    <source>
        <strain evidence="4">VT141</strain>
    </source>
</reference>
<feature type="domain" description="NAD-dependent epimerase/dehydratase" evidence="3">
    <location>
        <begin position="10"/>
        <end position="274"/>
    </location>
</feature>
<dbReference type="PANTHER" id="PTHR10366:SF564">
    <property type="entry name" value="STEROL-4-ALPHA-CARBOXYLATE 3-DEHYDROGENASE, DECARBOXYLATING"/>
    <property type="match status" value="1"/>
</dbReference>
<evidence type="ECO:0000256" key="1">
    <source>
        <dbReference type="ARBA" id="ARBA00023002"/>
    </source>
</evidence>
<dbReference type="PANTHER" id="PTHR10366">
    <property type="entry name" value="NAD DEPENDENT EPIMERASE/DEHYDRATASE"/>
    <property type="match status" value="1"/>
</dbReference>
<protein>
    <recommendedName>
        <fullName evidence="3">NAD-dependent epimerase/dehydratase domain-containing protein</fullName>
    </recommendedName>
</protein>
<dbReference type="SUPFAM" id="SSF51735">
    <property type="entry name" value="NAD(P)-binding Rossmann-fold domains"/>
    <property type="match status" value="1"/>
</dbReference>
<dbReference type="AlphaFoldDB" id="A0AAD5YYZ4"/>
<dbReference type="EMBL" id="JANIEX010000109">
    <property type="protein sequence ID" value="KAJ3573248.1"/>
    <property type="molecule type" value="Genomic_DNA"/>
</dbReference>
<evidence type="ECO:0000313" key="4">
    <source>
        <dbReference type="EMBL" id="KAJ3573248.1"/>
    </source>
</evidence>
<dbReference type="Proteomes" id="UP001213000">
    <property type="component" value="Unassembled WGS sequence"/>
</dbReference>
<evidence type="ECO:0000256" key="2">
    <source>
        <dbReference type="ARBA" id="ARBA00023445"/>
    </source>
</evidence>
<gene>
    <name evidence="4" type="ORF">NP233_g2543</name>
</gene>
<proteinExistence type="inferred from homology"/>
<comment type="caution">
    <text evidence="4">The sequence shown here is derived from an EMBL/GenBank/DDBJ whole genome shotgun (WGS) entry which is preliminary data.</text>
</comment>
<dbReference type="InterPro" id="IPR050425">
    <property type="entry name" value="NAD(P)_dehydrat-like"/>
</dbReference>
<keyword evidence="5" id="KW-1185">Reference proteome</keyword>
<dbReference type="Gene3D" id="3.40.50.720">
    <property type="entry name" value="NAD(P)-binding Rossmann-like Domain"/>
    <property type="match status" value="1"/>
</dbReference>
<evidence type="ECO:0000259" key="3">
    <source>
        <dbReference type="Pfam" id="PF01370"/>
    </source>
</evidence>
<sequence length="356" mass="39219">MTIVPPPCKVLVTGANGYIGMWIVRSLLEHGYLVRAAVRAKNKGAHLVEYFGKRGFGHDRLEIVVVKDIMQPGAFDDAVNGVEAIQHTAAPIASEGTDPQGGDSEFIKPAVQGTIGILQSALLHGSNVKRIVLVSSAAAITNWPKEPTVFSEEDWNTTSLEDISRNGINAEPESAYRASKTIAERAAWDFWEKHRSEVAWDLVVTNPTVVFGPCIHEISGGPTNLNTSLKWLYNIVVNTASKSEAYLYFSSAWIDIRDVALAHTLVLQRENAGGERMILSTGPFICQDLVDVANKLAPYPLPNHPPSEGFPGLQKTYLVDFKVEKLERILAIPRSEMKTLEESVRDTLKEFADRGW</sequence>
<accession>A0AAD5YYZ4</accession>
<organism evidence="4 5">
    <name type="scientific">Leucocoprinus birnbaumii</name>
    <dbReference type="NCBI Taxonomy" id="56174"/>
    <lineage>
        <taxon>Eukaryota</taxon>
        <taxon>Fungi</taxon>
        <taxon>Dikarya</taxon>
        <taxon>Basidiomycota</taxon>
        <taxon>Agaricomycotina</taxon>
        <taxon>Agaricomycetes</taxon>
        <taxon>Agaricomycetidae</taxon>
        <taxon>Agaricales</taxon>
        <taxon>Agaricineae</taxon>
        <taxon>Agaricaceae</taxon>
        <taxon>Leucocoprinus</taxon>
    </lineage>
</organism>
<name>A0AAD5YYZ4_9AGAR</name>
<comment type="similarity">
    <text evidence="2">Belongs to the NAD(P)-dependent epimerase/dehydratase family. Dihydroflavonol-4-reductase subfamily.</text>
</comment>
<dbReference type="InterPro" id="IPR036291">
    <property type="entry name" value="NAD(P)-bd_dom_sf"/>
</dbReference>
<keyword evidence="1" id="KW-0560">Oxidoreductase</keyword>
<dbReference type="GO" id="GO:0016616">
    <property type="term" value="F:oxidoreductase activity, acting on the CH-OH group of donors, NAD or NADP as acceptor"/>
    <property type="evidence" value="ECO:0007669"/>
    <property type="project" value="TreeGrafter"/>
</dbReference>
<evidence type="ECO:0000313" key="5">
    <source>
        <dbReference type="Proteomes" id="UP001213000"/>
    </source>
</evidence>
<dbReference type="Pfam" id="PF01370">
    <property type="entry name" value="Epimerase"/>
    <property type="match status" value="1"/>
</dbReference>